<dbReference type="GO" id="GO:0006334">
    <property type="term" value="P:nucleosome assembly"/>
    <property type="evidence" value="ECO:0007669"/>
    <property type="project" value="InterPro"/>
</dbReference>
<evidence type="ECO:0000256" key="2">
    <source>
        <dbReference type="RuleBase" id="RU003876"/>
    </source>
</evidence>
<organism evidence="3 4">
    <name type="scientific">Ciona intestinalis</name>
    <name type="common">Transparent sea squirt</name>
    <name type="synonym">Ascidia intestinalis</name>
    <dbReference type="NCBI Taxonomy" id="7719"/>
    <lineage>
        <taxon>Eukaryota</taxon>
        <taxon>Metazoa</taxon>
        <taxon>Chordata</taxon>
        <taxon>Tunicata</taxon>
        <taxon>Ascidiacea</taxon>
        <taxon>Phlebobranchia</taxon>
        <taxon>Cionidae</taxon>
        <taxon>Ciona</taxon>
    </lineage>
</organism>
<dbReference type="Ensembl" id="ENSCINT00000003262.3">
    <property type="protein sequence ID" value="ENSCINP00000003262.3"/>
    <property type="gene ID" value="ENSCING00000001625.3"/>
</dbReference>
<dbReference type="Proteomes" id="UP000008144">
    <property type="component" value="Unassembled WGS sequence"/>
</dbReference>
<dbReference type="GO" id="GO:0003682">
    <property type="term" value="F:chromatin binding"/>
    <property type="evidence" value="ECO:0000318"/>
    <property type="project" value="GO_Central"/>
</dbReference>
<dbReference type="Gene3D" id="1.20.5.1500">
    <property type="match status" value="1"/>
</dbReference>
<accession>F7B8I8</accession>
<dbReference type="Pfam" id="PF00956">
    <property type="entry name" value="NAP"/>
    <property type="match status" value="1"/>
</dbReference>
<evidence type="ECO:0000313" key="3">
    <source>
        <dbReference type="Ensembl" id="ENSCINP00000003262.3"/>
    </source>
</evidence>
<dbReference type="InParanoid" id="F7B8I8"/>
<dbReference type="GO" id="GO:0042393">
    <property type="term" value="F:histone binding"/>
    <property type="evidence" value="ECO:0000318"/>
    <property type="project" value="GO_Central"/>
</dbReference>
<dbReference type="GO" id="GO:0000785">
    <property type="term" value="C:chromatin"/>
    <property type="evidence" value="ECO:0000318"/>
    <property type="project" value="GO_Central"/>
</dbReference>
<reference evidence="4" key="1">
    <citation type="journal article" date="2002" name="Science">
        <title>The draft genome of Ciona intestinalis: insights into chordate and vertebrate origins.</title>
        <authorList>
            <person name="Dehal P."/>
            <person name="Satou Y."/>
            <person name="Campbell R.K."/>
            <person name="Chapman J."/>
            <person name="Degnan B."/>
            <person name="De Tomaso A."/>
            <person name="Davidson B."/>
            <person name="Di Gregorio A."/>
            <person name="Gelpke M."/>
            <person name="Goodstein D.M."/>
            <person name="Harafuji N."/>
            <person name="Hastings K.E."/>
            <person name="Ho I."/>
            <person name="Hotta K."/>
            <person name="Huang W."/>
            <person name="Kawashima T."/>
            <person name="Lemaire P."/>
            <person name="Martinez D."/>
            <person name="Meinertzhagen I.A."/>
            <person name="Necula S."/>
            <person name="Nonaka M."/>
            <person name="Putnam N."/>
            <person name="Rash S."/>
            <person name="Saiga H."/>
            <person name="Satake M."/>
            <person name="Terry A."/>
            <person name="Yamada L."/>
            <person name="Wang H.G."/>
            <person name="Awazu S."/>
            <person name="Azumi K."/>
            <person name="Boore J."/>
            <person name="Branno M."/>
            <person name="Chin-Bow S."/>
            <person name="DeSantis R."/>
            <person name="Doyle S."/>
            <person name="Francino P."/>
            <person name="Keys D.N."/>
            <person name="Haga S."/>
            <person name="Hayashi H."/>
            <person name="Hino K."/>
            <person name="Imai K.S."/>
            <person name="Inaba K."/>
            <person name="Kano S."/>
            <person name="Kobayashi K."/>
            <person name="Kobayashi M."/>
            <person name="Lee B.I."/>
            <person name="Makabe K.W."/>
            <person name="Manohar C."/>
            <person name="Matassi G."/>
            <person name="Medina M."/>
            <person name="Mochizuki Y."/>
            <person name="Mount S."/>
            <person name="Morishita T."/>
            <person name="Miura S."/>
            <person name="Nakayama A."/>
            <person name="Nishizaka S."/>
            <person name="Nomoto H."/>
            <person name="Ohta F."/>
            <person name="Oishi K."/>
            <person name="Rigoutsos I."/>
            <person name="Sano M."/>
            <person name="Sasaki A."/>
            <person name="Sasakura Y."/>
            <person name="Shoguchi E."/>
            <person name="Shin-i T."/>
            <person name="Spagnuolo A."/>
            <person name="Stainier D."/>
            <person name="Suzuki M.M."/>
            <person name="Tassy O."/>
            <person name="Takatori N."/>
            <person name="Tokuoka M."/>
            <person name="Yagi K."/>
            <person name="Yoshizaki F."/>
            <person name="Wada S."/>
            <person name="Zhang C."/>
            <person name="Hyatt P.D."/>
            <person name="Larimer F."/>
            <person name="Detter C."/>
            <person name="Doggett N."/>
            <person name="Glavina T."/>
            <person name="Hawkins T."/>
            <person name="Richardson P."/>
            <person name="Lucas S."/>
            <person name="Kohara Y."/>
            <person name="Levine M."/>
            <person name="Satoh N."/>
            <person name="Rokhsar D.S."/>
        </authorList>
    </citation>
    <scope>NUCLEOTIDE SEQUENCE [LARGE SCALE GENOMIC DNA]</scope>
</reference>
<proteinExistence type="inferred from homology"/>
<dbReference type="InterPro" id="IPR002164">
    <property type="entry name" value="NAP_family"/>
</dbReference>
<dbReference type="STRING" id="7719.ENSCINP00000003262"/>
<dbReference type="FunCoup" id="F7B8I8">
    <property type="interactions" value="22"/>
</dbReference>
<dbReference type="InterPro" id="IPR037231">
    <property type="entry name" value="NAP-like_sf"/>
</dbReference>
<reference evidence="3" key="3">
    <citation type="submission" date="2025-09" db="UniProtKB">
        <authorList>
            <consortium name="Ensembl"/>
        </authorList>
    </citation>
    <scope>IDENTIFICATION</scope>
</reference>
<dbReference type="GO" id="GO:0005634">
    <property type="term" value="C:nucleus"/>
    <property type="evidence" value="ECO:0000318"/>
    <property type="project" value="GO_Central"/>
</dbReference>
<dbReference type="Gene3D" id="3.30.1120.90">
    <property type="entry name" value="Nucleosome assembly protein"/>
    <property type="match status" value="1"/>
</dbReference>
<evidence type="ECO:0000256" key="1">
    <source>
        <dbReference type="ARBA" id="ARBA00009947"/>
    </source>
</evidence>
<name>F7B8I8_CIOIN</name>
<dbReference type="OMA" id="TITKEYH"/>
<reference evidence="3" key="2">
    <citation type="submission" date="2025-08" db="UniProtKB">
        <authorList>
            <consortium name="Ensembl"/>
        </authorList>
    </citation>
    <scope>IDENTIFICATION</scope>
</reference>
<dbReference type="AlphaFoldDB" id="F7B8I8"/>
<dbReference type="PANTHER" id="PTHR11875">
    <property type="entry name" value="TESTIS-SPECIFIC Y-ENCODED PROTEIN"/>
    <property type="match status" value="1"/>
</dbReference>
<keyword evidence="4" id="KW-1185">Reference proteome</keyword>
<dbReference type="SUPFAM" id="SSF143113">
    <property type="entry name" value="NAP-like"/>
    <property type="match status" value="1"/>
</dbReference>
<evidence type="ECO:0000313" key="4">
    <source>
        <dbReference type="Proteomes" id="UP000008144"/>
    </source>
</evidence>
<comment type="similarity">
    <text evidence="1 2">Belongs to the nucleosome assembly protein (NAP) family.</text>
</comment>
<protein>
    <submittedName>
        <fullName evidence="3">Uncharacterized protein</fullName>
    </submittedName>
</protein>
<sequence>FCYQTTRINGRENSSYCEASGELDELAQSNLGYIEGCQTDIDLLNQKANDEILQVEQKYIKLRQPVYTRRSRYIERVPHFWATVFSRHPQLKRVLTKEDIQCLKYLTNIQICDFEDSRSGYHMIFHFAGNPWFDNSTITKEYHLPWHDAPSCECSDIKWKQGMNLTKKSSSFFSWFCSQEDASTDDIAEIIKEELWPNPLQSFLLKENEESDGDGEFEDESKLDEELLLDDVIDEADDVIDEADDVIDEADDVIDEPDDV</sequence>
<dbReference type="GeneTree" id="ENSGT00940000169229"/>
<dbReference type="HOGENOM" id="CLU_051687_4_0_1"/>